<dbReference type="EMBL" id="LGRX02020810">
    <property type="protein sequence ID" value="KAK3257246.1"/>
    <property type="molecule type" value="Genomic_DNA"/>
</dbReference>
<name>A0AAE0FCJ7_9CHLO</name>
<protein>
    <submittedName>
        <fullName evidence="2">Uncharacterized protein</fullName>
    </submittedName>
</protein>
<gene>
    <name evidence="2" type="ORF">CYMTET_33659</name>
</gene>
<evidence type="ECO:0000313" key="3">
    <source>
        <dbReference type="Proteomes" id="UP001190700"/>
    </source>
</evidence>
<proteinExistence type="predicted"/>
<comment type="caution">
    <text evidence="2">The sequence shown here is derived from an EMBL/GenBank/DDBJ whole genome shotgun (WGS) entry which is preliminary data.</text>
</comment>
<dbReference type="Proteomes" id="UP001190700">
    <property type="component" value="Unassembled WGS sequence"/>
</dbReference>
<accession>A0AAE0FCJ7</accession>
<evidence type="ECO:0000313" key="2">
    <source>
        <dbReference type="EMBL" id="KAK3257246.1"/>
    </source>
</evidence>
<feature type="non-terminal residue" evidence="2">
    <location>
        <position position="1"/>
    </location>
</feature>
<feature type="region of interest" description="Disordered" evidence="1">
    <location>
        <begin position="1"/>
        <end position="87"/>
    </location>
</feature>
<keyword evidence="3" id="KW-1185">Reference proteome</keyword>
<evidence type="ECO:0000256" key="1">
    <source>
        <dbReference type="SAM" id="MobiDB-lite"/>
    </source>
</evidence>
<reference evidence="2 3" key="1">
    <citation type="journal article" date="2015" name="Genome Biol. Evol.">
        <title>Comparative Genomics of a Bacterivorous Green Alga Reveals Evolutionary Causalities and Consequences of Phago-Mixotrophic Mode of Nutrition.</title>
        <authorList>
            <person name="Burns J.A."/>
            <person name="Paasch A."/>
            <person name="Narechania A."/>
            <person name="Kim E."/>
        </authorList>
    </citation>
    <scope>NUCLEOTIDE SEQUENCE [LARGE SCALE GENOMIC DNA]</scope>
    <source>
        <strain evidence="2 3">PLY_AMNH</strain>
    </source>
</reference>
<feature type="compositionally biased region" description="Low complexity" evidence="1">
    <location>
        <begin position="1"/>
        <end position="15"/>
    </location>
</feature>
<dbReference type="AlphaFoldDB" id="A0AAE0FCJ7"/>
<organism evidence="2 3">
    <name type="scientific">Cymbomonas tetramitiformis</name>
    <dbReference type="NCBI Taxonomy" id="36881"/>
    <lineage>
        <taxon>Eukaryota</taxon>
        <taxon>Viridiplantae</taxon>
        <taxon>Chlorophyta</taxon>
        <taxon>Pyramimonadophyceae</taxon>
        <taxon>Pyramimonadales</taxon>
        <taxon>Pyramimonadaceae</taxon>
        <taxon>Cymbomonas</taxon>
    </lineage>
</organism>
<feature type="compositionally biased region" description="Polar residues" evidence="1">
    <location>
        <begin position="55"/>
        <end position="64"/>
    </location>
</feature>
<feature type="compositionally biased region" description="Low complexity" evidence="1">
    <location>
        <begin position="76"/>
        <end position="87"/>
    </location>
</feature>
<sequence length="295" mass="31660">VAPSQSTTATSSSPANIAPQSVQRPAWDPEADLLSLLQSTKLTAASHDPRGGCAASQSPPSGMSLQKARSAHTGSRRVSSAAANRRTASCIEPISRKLSSSTLQDASDSEPELDDEVLTLLLTTLGVDTSFCPPKEVPGHDLSYAESDRAQHVTLTDRDNIASARRDFLQHKTSGQHRQQPVEDSQTTETLPVLTVEMTEVQFNLDGNKYEAGLQSPCGGRLLLAATKGVLVREMTLMSRGGHMAEAQSTWEVILDEGQAYVQLAEVDPGAGLQWIEPGAEQRVYLCVGRRLMAL</sequence>